<dbReference type="AlphaFoldDB" id="A0A0N7MWX6"/>
<dbReference type="NCBIfam" id="TIGR00082">
    <property type="entry name" value="rbfA"/>
    <property type="match status" value="1"/>
</dbReference>
<dbReference type="OrthoDB" id="307788at2"/>
<evidence type="ECO:0000256" key="2">
    <source>
        <dbReference type="HAMAP-Rule" id="MF_00003"/>
    </source>
</evidence>
<dbReference type="InterPro" id="IPR015946">
    <property type="entry name" value="KH_dom-like_a/b"/>
</dbReference>
<dbReference type="SUPFAM" id="SSF89919">
    <property type="entry name" value="Ribosome-binding factor A, RbfA"/>
    <property type="match status" value="1"/>
</dbReference>
<reference evidence="4" key="1">
    <citation type="submission" date="2015-11" db="EMBL/GenBank/DDBJ databases">
        <authorList>
            <person name="Varghese N."/>
        </authorList>
    </citation>
    <scope>NUCLEOTIDE SEQUENCE [LARGE SCALE GENOMIC DNA]</scope>
    <source>
        <strain evidence="4">JGI-23</strain>
    </source>
</reference>
<evidence type="ECO:0000313" key="3">
    <source>
        <dbReference type="EMBL" id="CUS99867.1"/>
    </source>
</evidence>
<comment type="similarity">
    <text evidence="2">Belongs to the RbfA family.</text>
</comment>
<comment type="subcellular location">
    <subcellularLocation>
        <location evidence="2">Cytoplasm</location>
    </subcellularLocation>
</comment>
<dbReference type="RefSeq" id="WP_092348718.1">
    <property type="nucleotide sequence ID" value="NZ_CZVW01000006.1"/>
</dbReference>
<dbReference type="InterPro" id="IPR020053">
    <property type="entry name" value="Ribosome-bd_factorA_CS"/>
</dbReference>
<comment type="function">
    <text evidence="2">One of several proteins that assist in the late maturation steps of the functional core of the 30S ribosomal subunit. Associates with free 30S ribosomal subunits (but not with 30S subunits that are part of 70S ribosomes or polysomes). Required for efficient processing of 16S rRNA. May interact with the 5'-terminal helix region of 16S rRNA.</text>
</comment>
<comment type="subunit">
    <text evidence="2">Monomer. Binds 30S ribosomal subunits, but not 50S ribosomal subunits or 70S ribosomes.</text>
</comment>
<keyword evidence="2" id="KW-0963">Cytoplasm</keyword>
<sequence length="131" mass="15155">MSTIRAERVASLIKEEVSDIISKVLEHESVGFWTVTNVRVSPDLRYAKIYISIYGDKVTQQNTMRKIESLKKTIRQRLGSRLSLRFVPEIEFYLDDTLEHVDRINALLKQIEDREKNNRKGDDTGSEDKAG</sequence>
<gene>
    <name evidence="2" type="primary">rbfA</name>
    <name evidence="3" type="ORF">JGI23_00749</name>
</gene>
<evidence type="ECO:0000313" key="4">
    <source>
        <dbReference type="Proteomes" id="UP000199197"/>
    </source>
</evidence>
<name>A0A0N7MWX6_9BACT</name>
<dbReference type="GO" id="GO:0005829">
    <property type="term" value="C:cytosol"/>
    <property type="evidence" value="ECO:0007669"/>
    <property type="project" value="TreeGrafter"/>
</dbReference>
<dbReference type="Proteomes" id="UP000199197">
    <property type="component" value="Unassembled WGS sequence"/>
</dbReference>
<evidence type="ECO:0000256" key="1">
    <source>
        <dbReference type="ARBA" id="ARBA00022517"/>
    </source>
</evidence>
<dbReference type="HAMAP" id="MF_00003">
    <property type="entry name" value="RbfA"/>
    <property type="match status" value="1"/>
</dbReference>
<organism evidence="3 4">
    <name type="scientific">Candidatus Chryseopegocella kryptomonas</name>
    <dbReference type="NCBI Taxonomy" id="1633643"/>
    <lineage>
        <taxon>Bacteria</taxon>
        <taxon>Pseudomonadati</taxon>
        <taxon>Candidatus Kryptoniota</taxon>
        <taxon>Candidatus Chryseopegocella</taxon>
    </lineage>
</organism>
<keyword evidence="4" id="KW-1185">Reference proteome</keyword>
<dbReference type="Gene3D" id="3.30.300.20">
    <property type="match status" value="1"/>
</dbReference>
<proteinExistence type="inferred from homology"/>
<dbReference type="Pfam" id="PF02033">
    <property type="entry name" value="RBFA"/>
    <property type="match status" value="1"/>
</dbReference>
<dbReference type="PANTHER" id="PTHR33515">
    <property type="entry name" value="RIBOSOME-BINDING FACTOR A, CHLOROPLASTIC-RELATED"/>
    <property type="match status" value="1"/>
</dbReference>
<dbReference type="EMBL" id="CZVW01000006">
    <property type="protein sequence ID" value="CUS99867.1"/>
    <property type="molecule type" value="Genomic_DNA"/>
</dbReference>
<accession>A0A0N7MWX6</accession>
<dbReference type="PANTHER" id="PTHR33515:SF1">
    <property type="entry name" value="RIBOSOME-BINDING FACTOR A, CHLOROPLASTIC-RELATED"/>
    <property type="match status" value="1"/>
</dbReference>
<dbReference type="InterPro" id="IPR000238">
    <property type="entry name" value="RbfA"/>
</dbReference>
<dbReference type="GO" id="GO:0030490">
    <property type="term" value="P:maturation of SSU-rRNA"/>
    <property type="evidence" value="ECO:0007669"/>
    <property type="project" value="UniProtKB-UniRule"/>
</dbReference>
<dbReference type="InterPro" id="IPR023799">
    <property type="entry name" value="RbfA_dom_sf"/>
</dbReference>
<dbReference type="GO" id="GO:0043024">
    <property type="term" value="F:ribosomal small subunit binding"/>
    <property type="evidence" value="ECO:0007669"/>
    <property type="project" value="TreeGrafter"/>
</dbReference>
<keyword evidence="1 2" id="KW-0690">Ribosome biogenesis</keyword>
<protein>
    <recommendedName>
        <fullName evidence="2">Ribosome-binding factor A</fullName>
    </recommendedName>
</protein>
<dbReference type="PROSITE" id="PS01319">
    <property type="entry name" value="RBFA"/>
    <property type="match status" value="1"/>
</dbReference>